<dbReference type="EMBL" id="UGIF01000002">
    <property type="protein sequence ID" value="STP30912.1"/>
    <property type="molecule type" value="Genomic_DNA"/>
</dbReference>
<evidence type="ECO:0000313" key="8">
    <source>
        <dbReference type="EMBL" id="STP30912.1"/>
    </source>
</evidence>
<accession>A0A377KQ86</accession>
<evidence type="ECO:0000256" key="3">
    <source>
        <dbReference type="ARBA" id="ARBA00022490"/>
    </source>
</evidence>
<proteinExistence type="predicted"/>
<dbReference type="EC" id="2.7.1.-" evidence="8"/>
<keyword evidence="5" id="KW-0598">Phosphotransferase system</keyword>
<organism evidence="8 9">
    <name type="scientific">Enterococcus durans</name>
    <dbReference type="NCBI Taxonomy" id="53345"/>
    <lineage>
        <taxon>Bacteria</taxon>
        <taxon>Bacillati</taxon>
        <taxon>Bacillota</taxon>
        <taxon>Bacilli</taxon>
        <taxon>Lactobacillales</taxon>
        <taxon>Enterococcaceae</taxon>
        <taxon>Enterococcus</taxon>
    </lineage>
</organism>
<reference evidence="8 9" key="1">
    <citation type="submission" date="2018-06" db="EMBL/GenBank/DDBJ databases">
        <authorList>
            <consortium name="Pathogen Informatics"/>
            <person name="Doyle S."/>
        </authorList>
    </citation>
    <scope>NUCLEOTIDE SEQUENCE [LARGE SCALE GENOMIC DNA]</scope>
    <source>
        <strain evidence="8 9">NCTC8129</strain>
    </source>
</reference>
<evidence type="ECO:0000313" key="9">
    <source>
        <dbReference type="Proteomes" id="UP000254070"/>
    </source>
</evidence>
<evidence type="ECO:0000256" key="4">
    <source>
        <dbReference type="ARBA" id="ARBA00022679"/>
    </source>
</evidence>
<dbReference type="GO" id="GO:0005737">
    <property type="term" value="C:cytoplasm"/>
    <property type="evidence" value="ECO:0007669"/>
    <property type="project" value="UniProtKB-SubCell"/>
</dbReference>
<comment type="subcellular location">
    <subcellularLocation>
        <location evidence="1">Cytoplasm</location>
    </subcellularLocation>
</comment>
<evidence type="ECO:0000256" key="6">
    <source>
        <dbReference type="ARBA" id="ARBA00022777"/>
    </source>
</evidence>
<dbReference type="PANTHER" id="PTHR36203:SF5">
    <property type="entry name" value="PTS SYSTEM, EIIA COMPONENT"/>
    <property type="match status" value="1"/>
</dbReference>
<dbReference type="PROSITE" id="PS51094">
    <property type="entry name" value="PTS_EIIA_TYPE_2"/>
    <property type="match status" value="1"/>
</dbReference>
<dbReference type="Gene3D" id="3.40.930.10">
    <property type="entry name" value="Mannitol-specific EII, Chain A"/>
    <property type="match status" value="1"/>
</dbReference>
<dbReference type="Pfam" id="PF00359">
    <property type="entry name" value="PTS_EIIA_2"/>
    <property type="match status" value="1"/>
</dbReference>
<dbReference type="InterPro" id="IPR051351">
    <property type="entry name" value="Ascorbate-PTS_EIIA_comp"/>
</dbReference>
<evidence type="ECO:0000256" key="1">
    <source>
        <dbReference type="ARBA" id="ARBA00004496"/>
    </source>
</evidence>
<dbReference type="InterPro" id="IPR002178">
    <property type="entry name" value="PTS_EIIA_type-2_dom"/>
</dbReference>
<dbReference type="CDD" id="cd00211">
    <property type="entry name" value="PTS_IIA_fru"/>
    <property type="match status" value="1"/>
</dbReference>
<dbReference type="GO" id="GO:0016301">
    <property type="term" value="F:kinase activity"/>
    <property type="evidence" value="ECO:0007669"/>
    <property type="project" value="UniProtKB-KW"/>
</dbReference>
<name>A0A377KQ86_9ENTE</name>
<dbReference type="SUPFAM" id="SSF55804">
    <property type="entry name" value="Phoshotransferase/anion transport protein"/>
    <property type="match status" value="1"/>
</dbReference>
<keyword evidence="8" id="KW-0670">Pyruvate</keyword>
<keyword evidence="4 8" id="KW-0808">Transferase</keyword>
<gene>
    <name evidence="8" type="primary">ulaC_2</name>
    <name evidence="8" type="ORF">NCTC8129_03169</name>
</gene>
<dbReference type="Proteomes" id="UP000254070">
    <property type="component" value="Unassembled WGS sequence"/>
</dbReference>
<evidence type="ECO:0000256" key="5">
    <source>
        <dbReference type="ARBA" id="ARBA00022683"/>
    </source>
</evidence>
<keyword evidence="6" id="KW-0418">Kinase</keyword>
<keyword evidence="2" id="KW-0813">Transport</keyword>
<dbReference type="InterPro" id="IPR016152">
    <property type="entry name" value="PTrfase/Anion_transptr"/>
</dbReference>
<dbReference type="GO" id="GO:0009401">
    <property type="term" value="P:phosphoenolpyruvate-dependent sugar phosphotransferase system"/>
    <property type="evidence" value="ECO:0007669"/>
    <property type="project" value="UniProtKB-KW"/>
</dbReference>
<dbReference type="AlphaFoldDB" id="A0A377KQ86"/>
<protein>
    <submittedName>
        <fullName evidence="8">Phosphoenolpyruvate-dependent sugar phosphotransferase system, EIIA 2 family protein</fullName>
        <ecNumber evidence="8">2.7.1.-</ecNumber>
    </submittedName>
</protein>
<sequence>MMKLQSVDKSLIQIDVEAENFEDAVRKSMEPLVAQKYVKPSYVEKILSIYRETGPYIVITTHIALPHADSEAGALKMGMGFTKLKHPVISGNVANDPVKYLFPLSATDSTKHIQMLSKLAELLGDPSFVEGLDTVTSKEEFIALLTKYEGNEQHDA</sequence>
<evidence type="ECO:0000256" key="2">
    <source>
        <dbReference type="ARBA" id="ARBA00022448"/>
    </source>
</evidence>
<feature type="domain" description="PTS EIIA type-2" evidence="7">
    <location>
        <begin position="5"/>
        <end position="148"/>
    </location>
</feature>
<dbReference type="PANTHER" id="PTHR36203">
    <property type="entry name" value="ASCORBATE-SPECIFIC PTS SYSTEM EIIA COMPONENT"/>
    <property type="match status" value="1"/>
</dbReference>
<keyword evidence="3" id="KW-0963">Cytoplasm</keyword>
<evidence type="ECO:0000259" key="7">
    <source>
        <dbReference type="PROSITE" id="PS51094"/>
    </source>
</evidence>